<feature type="compositionally biased region" description="Basic and acidic residues" evidence="1">
    <location>
        <begin position="107"/>
        <end position="116"/>
    </location>
</feature>
<evidence type="ECO:0000313" key="3">
    <source>
        <dbReference type="Proteomes" id="UP001142055"/>
    </source>
</evidence>
<dbReference type="EMBL" id="JAPWDV010000002">
    <property type="protein sequence ID" value="KAJ6219703.1"/>
    <property type="molecule type" value="Genomic_DNA"/>
</dbReference>
<comment type="caution">
    <text evidence="2">The sequence shown here is derived from an EMBL/GenBank/DDBJ whole genome shotgun (WGS) entry which is preliminary data.</text>
</comment>
<evidence type="ECO:0000256" key="1">
    <source>
        <dbReference type="SAM" id="MobiDB-lite"/>
    </source>
</evidence>
<dbReference type="AlphaFoldDB" id="A0A9Q0M6X4"/>
<protein>
    <submittedName>
        <fullName evidence="2">Uncharacterized protein</fullName>
    </submittedName>
</protein>
<name>A0A9Q0M6X4_BLOTA</name>
<reference evidence="2" key="1">
    <citation type="submission" date="2022-12" db="EMBL/GenBank/DDBJ databases">
        <title>Genome assemblies of Blomia tropicalis.</title>
        <authorList>
            <person name="Cui Y."/>
        </authorList>
    </citation>
    <scope>NUCLEOTIDE SEQUENCE</scope>
    <source>
        <tissue evidence="2">Adult mites</tissue>
    </source>
</reference>
<keyword evidence="3" id="KW-1185">Reference proteome</keyword>
<feature type="region of interest" description="Disordered" evidence="1">
    <location>
        <begin position="1"/>
        <end position="31"/>
    </location>
</feature>
<feature type="region of interest" description="Disordered" evidence="1">
    <location>
        <begin position="87"/>
        <end position="116"/>
    </location>
</feature>
<dbReference type="Proteomes" id="UP001142055">
    <property type="component" value="Chromosome 2"/>
</dbReference>
<evidence type="ECO:0000313" key="2">
    <source>
        <dbReference type="EMBL" id="KAJ6219703.1"/>
    </source>
</evidence>
<organism evidence="2 3">
    <name type="scientific">Blomia tropicalis</name>
    <name type="common">Mite</name>
    <dbReference type="NCBI Taxonomy" id="40697"/>
    <lineage>
        <taxon>Eukaryota</taxon>
        <taxon>Metazoa</taxon>
        <taxon>Ecdysozoa</taxon>
        <taxon>Arthropoda</taxon>
        <taxon>Chelicerata</taxon>
        <taxon>Arachnida</taxon>
        <taxon>Acari</taxon>
        <taxon>Acariformes</taxon>
        <taxon>Sarcoptiformes</taxon>
        <taxon>Astigmata</taxon>
        <taxon>Glycyphagoidea</taxon>
        <taxon>Echimyopodidae</taxon>
        <taxon>Blomia</taxon>
    </lineage>
</organism>
<gene>
    <name evidence="2" type="ORF">RDWZM_005515</name>
</gene>
<accession>A0A9Q0M6X4</accession>
<feature type="compositionally biased region" description="Basic residues" evidence="1">
    <location>
        <begin position="1"/>
        <end position="21"/>
    </location>
</feature>
<proteinExistence type="predicted"/>
<sequence>MASKQVKKRKRRKRRKSRSKKNSNGPLIIKSNKGAAVGLNNIPEGLGETAKIAPDDYFHIYNAEKVNKDPIALEKVKQNLAAGVGLKVGSSPLNKETPPSPAPPIIEAKDPPKEPIVDPNNIPFDPNQPGMATKAIAPEDYVQIFVKDANVVPGVNTLQKAVNDVILKNVQQ</sequence>